<evidence type="ECO:0000256" key="8">
    <source>
        <dbReference type="ARBA" id="ARBA00022884"/>
    </source>
</evidence>
<evidence type="ECO:0000259" key="14">
    <source>
        <dbReference type="PROSITE" id="PS51194"/>
    </source>
</evidence>
<keyword evidence="6" id="KW-0347">Helicase</keyword>
<keyword evidence="5" id="KW-0378">Hydrolase</keyword>
<dbReference type="EC" id="3.6.4.13" evidence="1"/>
<dbReference type="InterPro" id="IPR044763">
    <property type="entry name" value="Ded1/Dbp1_DEADc"/>
</dbReference>
<dbReference type="Pfam" id="PF00270">
    <property type="entry name" value="DEAD"/>
    <property type="match status" value="1"/>
</dbReference>
<dbReference type="GO" id="GO:0005524">
    <property type="term" value="F:ATP binding"/>
    <property type="evidence" value="ECO:0007669"/>
    <property type="project" value="UniProtKB-KW"/>
</dbReference>
<feature type="compositionally biased region" description="Low complexity" evidence="12">
    <location>
        <begin position="20"/>
        <end position="77"/>
    </location>
</feature>
<evidence type="ECO:0000256" key="7">
    <source>
        <dbReference type="ARBA" id="ARBA00022840"/>
    </source>
</evidence>
<evidence type="ECO:0000256" key="4">
    <source>
        <dbReference type="ARBA" id="ARBA00022741"/>
    </source>
</evidence>
<evidence type="ECO:0000256" key="5">
    <source>
        <dbReference type="ARBA" id="ARBA00022801"/>
    </source>
</evidence>
<dbReference type="GO" id="GO:0003724">
    <property type="term" value="F:RNA helicase activity"/>
    <property type="evidence" value="ECO:0007669"/>
    <property type="project" value="UniProtKB-EC"/>
</dbReference>
<feature type="compositionally biased region" description="Gly residues" evidence="12">
    <location>
        <begin position="130"/>
        <end position="149"/>
    </location>
</feature>
<gene>
    <name evidence="16" type="ORF">COLO4_35006</name>
</gene>
<dbReference type="InterPro" id="IPR011545">
    <property type="entry name" value="DEAD/DEAH_box_helicase_dom"/>
</dbReference>
<evidence type="ECO:0000256" key="3">
    <source>
        <dbReference type="ARBA" id="ARBA00022737"/>
    </source>
</evidence>
<keyword evidence="4" id="KW-0547">Nucleotide-binding</keyword>
<comment type="similarity">
    <text evidence="9">Belongs to the DEAD box helicase family. DDX3/DED1 subfamily.</text>
</comment>
<feature type="domain" description="Helicase C-terminal" evidence="14">
    <location>
        <begin position="456"/>
        <end position="596"/>
    </location>
</feature>
<dbReference type="CDD" id="cd18787">
    <property type="entry name" value="SF2_C_DEAD"/>
    <property type="match status" value="1"/>
</dbReference>
<evidence type="ECO:0000256" key="10">
    <source>
        <dbReference type="ARBA" id="ARBA00047984"/>
    </source>
</evidence>
<dbReference type="InterPro" id="IPR027417">
    <property type="entry name" value="P-loop_NTPase"/>
</dbReference>
<dbReference type="Pfam" id="PF00646">
    <property type="entry name" value="F-box"/>
    <property type="match status" value="1"/>
</dbReference>
<proteinExistence type="inferred from homology"/>
<dbReference type="SMART" id="SM00487">
    <property type="entry name" value="DEXDc"/>
    <property type="match status" value="1"/>
</dbReference>
<dbReference type="Pfam" id="PF00271">
    <property type="entry name" value="Helicase_C"/>
    <property type="match status" value="1"/>
</dbReference>
<dbReference type="InterPro" id="IPR006652">
    <property type="entry name" value="Kelch_1"/>
</dbReference>
<dbReference type="AlphaFoldDB" id="A0A1R3GII0"/>
<sequence>MTPRKSWADLAANSAAENVGDGSSASNGANSAAENASDGSSASKGDGSSASNGANSANVGVGSSASNGAVGTTSAAGKTAYVPPHLRNRPPSADPPAPTSTGAASSNDRPGYGGSRWSAPKNDYNNRPYSGGGGGGGGGRSGGFSGRTGGWDRGRDREVNPFGNDDDTEEAFSVQENTGINFDAYEDIPVETSGDNVPPPVNTFAEIDLGEALNLNIQRCKYVRPTPVQRHAIPISLAGRDLMACAQTGSGKTAAFCFPIISGIMRGQAPQRPLRGARTVYPLALILSPTRELSMQIHEEARKFSYQTGVKVVVAYGGAPINQQLRELERGVDILVATPGRLVDLLERARVSLQMIRYLALDEADRMLDMGFEPQIRKIVEQMDMPPPGVRQTMLFSATFPKEIQRLASDFLASYIFLAVGRVGSSTDLIVQRVEFVQETDKRSHLMDLLHAQRANGVQGKQALTLVFVETKKGADSLEHWLCMNGFPATTIHGDRTQQEREQALRSFKSGVTPILVATDVAARGLDIPHVAHVVNFDLPNDIDDYVHRIGRTGRAGKSGLATAFFNDLNASLARPLAELMQEANQEVPAWLTRYAARSYGGRNRRTGGGRFGGRDFRRDYRGFITITMEGGCKFGVDVEGVEVVCIVLVMYNLDRSIELFLGVVLMAMNTSLLSRMEQSISQQSSNTPRGFRVQAPLVDSVSCYCKVDSGLKTVAEARKFVPGSKLCIQPDINPNAHKSKSSRRERTRVQPPLLPGLPDDLAIACLIRVPRAEHRKLRLVCKRWYRLLAGNFFYSLRKSLGMAEEWVYVFKRDRDGKISWNAFDPTHQLWQPLPPVPREYSEALGFGCAVLSGCHLYLFGGKDPLRGSMRRVIFYSARTNKWHRAPDMLRKRHFFGSCVINNCLYVAGGECEGIQRTLRSAEVYDPNRNRWSFIQDMSTAMVPFIGVVYDGKWFLKGLGSHREVMSEAYDPETNSWIPVSDGLVSGWRNPSISLNGRLYALDCRDGCKLRAYDGGTDSWNKFIDSKLHLGSSRALEAAALVPLNGKLCIIRNNMSISLVDVSSPDKQVESNPHLWENIAGRGHFRTLFTNIWSSIAGRTGLRSHIVHCQVLQA</sequence>
<evidence type="ECO:0000256" key="12">
    <source>
        <dbReference type="SAM" id="MobiDB-lite"/>
    </source>
</evidence>
<dbReference type="OrthoDB" id="45365at2759"/>
<dbReference type="SMART" id="SM00490">
    <property type="entry name" value="HELICc"/>
    <property type="match status" value="1"/>
</dbReference>
<feature type="region of interest" description="Disordered" evidence="12">
    <location>
        <begin position="1"/>
        <end position="169"/>
    </location>
</feature>
<evidence type="ECO:0000259" key="15">
    <source>
        <dbReference type="PROSITE" id="PS51195"/>
    </source>
</evidence>
<dbReference type="Gene3D" id="2.120.10.80">
    <property type="entry name" value="Kelch-type beta propeller"/>
    <property type="match status" value="1"/>
</dbReference>
<dbReference type="InterPro" id="IPR001650">
    <property type="entry name" value="Helicase_C-like"/>
</dbReference>
<feature type="compositionally biased region" description="Basic and acidic residues" evidence="12">
    <location>
        <begin position="150"/>
        <end position="159"/>
    </location>
</feature>
<dbReference type="InterPro" id="IPR014001">
    <property type="entry name" value="Helicase_ATP-bd"/>
</dbReference>
<dbReference type="PROSITE" id="PS51194">
    <property type="entry name" value="HELICASE_CTER"/>
    <property type="match status" value="1"/>
</dbReference>
<evidence type="ECO:0000256" key="11">
    <source>
        <dbReference type="PROSITE-ProRule" id="PRU00552"/>
    </source>
</evidence>
<feature type="domain" description="Helicase ATP-binding" evidence="13">
    <location>
        <begin position="233"/>
        <end position="418"/>
    </location>
</feature>
<dbReference type="InterPro" id="IPR036047">
    <property type="entry name" value="F-box-like_dom_sf"/>
</dbReference>
<dbReference type="SUPFAM" id="SSF52540">
    <property type="entry name" value="P-loop containing nucleoside triphosphate hydrolases"/>
    <property type="match status" value="1"/>
</dbReference>
<accession>A0A1R3GII0</accession>
<dbReference type="InterPro" id="IPR015915">
    <property type="entry name" value="Kelch-typ_b-propeller"/>
</dbReference>
<evidence type="ECO:0000256" key="1">
    <source>
        <dbReference type="ARBA" id="ARBA00012552"/>
    </source>
</evidence>
<reference evidence="17" key="1">
    <citation type="submission" date="2013-09" db="EMBL/GenBank/DDBJ databases">
        <title>Corchorus olitorius genome sequencing.</title>
        <authorList>
            <person name="Alam M."/>
            <person name="Haque M.S."/>
            <person name="Islam M.S."/>
            <person name="Emdad E.M."/>
            <person name="Islam M.M."/>
            <person name="Ahmed B."/>
            <person name="Halim A."/>
            <person name="Hossen Q.M.M."/>
            <person name="Hossain M.Z."/>
            <person name="Ahmed R."/>
            <person name="Khan M.M."/>
            <person name="Islam R."/>
            <person name="Rashid M.M."/>
            <person name="Khan S.A."/>
            <person name="Rahman M.S."/>
            <person name="Alam M."/>
            <person name="Yahiya A.S."/>
            <person name="Khan M.S."/>
            <person name="Azam M.S."/>
            <person name="Haque T."/>
            <person name="Lashkar M.Z.H."/>
            <person name="Akhand A.I."/>
            <person name="Morshed G."/>
            <person name="Roy S."/>
            <person name="Uddin K.S."/>
            <person name="Rabeya T."/>
            <person name="Hossain A.S."/>
            <person name="Chowdhury A."/>
            <person name="Snigdha A.R."/>
            <person name="Mortoza M.S."/>
            <person name="Matin S.A."/>
            <person name="Hoque S.M.E."/>
            <person name="Islam M.K."/>
            <person name="Roy D.K."/>
            <person name="Haider R."/>
            <person name="Moosa M.M."/>
            <person name="Elias S.M."/>
            <person name="Hasan A.M."/>
            <person name="Jahan S."/>
            <person name="Shafiuddin M."/>
            <person name="Mahmood N."/>
            <person name="Shommy N.S."/>
        </authorList>
    </citation>
    <scope>NUCLEOTIDE SEQUENCE [LARGE SCALE GENOMIC DNA]</scope>
    <source>
        <strain evidence="17">cv. O-4</strain>
    </source>
</reference>
<feature type="short sequence motif" description="Q motif" evidence="11">
    <location>
        <begin position="202"/>
        <end position="230"/>
    </location>
</feature>
<keyword evidence="7" id="KW-0067">ATP-binding</keyword>
<dbReference type="PANTHER" id="PTHR46344:SF3">
    <property type="entry name" value="F-BOX DOMAIN-CONTAINING PROTEIN"/>
    <property type="match status" value="1"/>
</dbReference>
<dbReference type="SUPFAM" id="SSF81383">
    <property type="entry name" value="F-box domain"/>
    <property type="match status" value="1"/>
</dbReference>
<evidence type="ECO:0000313" key="16">
    <source>
        <dbReference type="EMBL" id="OMO57903.1"/>
    </source>
</evidence>
<name>A0A1R3GII0_9ROSI</name>
<feature type="domain" description="DEAD-box RNA helicase Q" evidence="15">
    <location>
        <begin position="202"/>
        <end position="230"/>
    </location>
</feature>
<keyword evidence="8" id="KW-0694">RNA-binding</keyword>
<dbReference type="SUPFAM" id="SSF117281">
    <property type="entry name" value="Kelch motif"/>
    <property type="match status" value="1"/>
</dbReference>
<organism evidence="16 17">
    <name type="scientific">Corchorus olitorius</name>
    <dbReference type="NCBI Taxonomy" id="93759"/>
    <lineage>
        <taxon>Eukaryota</taxon>
        <taxon>Viridiplantae</taxon>
        <taxon>Streptophyta</taxon>
        <taxon>Embryophyta</taxon>
        <taxon>Tracheophyta</taxon>
        <taxon>Spermatophyta</taxon>
        <taxon>Magnoliopsida</taxon>
        <taxon>eudicotyledons</taxon>
        <taxon>Gunneridae</taxon>
        <taxon>Pentapetalae</taxon>
        <taxon>rosids</taxon>
        <taxon>malvids</taxon>
        <taxon>Malvales</taxon>
        <taxon>Malvaceae</taxon>
        <taxon>Grewioideae</taxon>
        <taxon>Apeibeae</taxon>
        <taxon>Corchorus</taxon>
    </lineage>
</organism>
<evidence type="ECO:0000256" key="9">
    <source>
        <dbReference type="ARBA" id="ARBA00024358"/>
    </source>
</evidence>
<keyword evidence="17" id="KW-1185">Reference proteome</keyword>
<evidence type="ECO:0000259" key="13">
    <source>
        <dbReference type="PROSITE" id="PS51192"/>
    </source>
</evidence>
<keyword evidence="2" id="KW-0880">Kelch repeat</keyword>
<dbReference type="Gene3D" id="3.40.50.300">
    <property type="entry name" value="P-loop containing nucleotide triphosphate hydrolases"/>
    <property type="match status" value="2"/>
</dbReference>
<dbReference type="GO" id="GO:0016787">
    <property type="term" value="F:hydrolase activity"/>
    <property type="evidence" value="ECO:0007669"/>
    <property type="project" value="UniProtKB-KW"/>
</dbReference>
<evidence type="ECO:0000256" key="2">
    <source>
        <dbReference type="ARBA" id="ARBA00022441"/>
    </source>
</evidence>
<dbReference type="Proteomes" id="UP000187203">
    <property type="component" value="Unassembled WGS sequence"/>
</dbReference>
<comment type="caution">
    <text evidence="16">The sequence shown here is derived from an EMBL/GenBank/DDBJ whole genome shotgun (WGS) entry which is preliminary data.</text>
</comment>
<dbReference type="STRING" id="93759.A0A1R3GII0"/>
<dbReference type="GO" id="GO:0003723">
    <property type="term" value="F:RNA binding"/>
    <property type="evidence" value="ECO:0007669"/>
    <property type="project" value="UniProtKB-KW"/>
</dbReference>
<comment type="catalytic activity">
    <reaction evidence="10">
        <text>ATP + H2O = ADP + phosphate + H(+)</text>
        <dbReference type="Rhea" id="RHEA:13065"/>
        <dbReference type="ChEBI" id="CHEBI:15377"/>
        <dbReference type="ChEBI" id="CHEBI:15378"/>
        <dbReference type="ChEBI" id="CHEBI:30616"/>
        <dbReference type="ChEBI" id="CHEBI:43474"/>
        <dbReference type="ChEBI" id="CHEBI:456216"/>
        <dbReference type="EC" id="3.6.4.13"/>
    </reaction>
</comment>
<dbReference type="Pfam" id="PF01344">
    <property type="entry name" value="Kelch_1"/>
    <property type="match status" value="2"/>
</dbReference>
<dbReference type="InterPro" id="IPR001810">
    <property type="entry name" value="F-box_dom"/>
</dbReference>
<dbReference type="CDD" id="cd17967">
    <property type="entry name" value="DEADc_DDX3_DDX4"/>
    <property type="match status" value="1"/>
</dbReference>
<evidence type="ECO:0000313" key="17">
    <source>
        <dbReference type="Proteomes" id="UP000187203"/>
    </source>
</evidence>
<dbReference type="EMBL" id="AWUE01022475">
    <property type="protein sequence ID" value="OMO57903.1"/>
    <property type="molecule type" value="Genomic_DNA"/>
</dbReference>
<dbReference type="FunFam" id="3.40.50.300:FF:000397">
    <property type="entry name" value="Probable ATP-dependent RNA helicase DDX4"/>
    <property type="match status" value="1"/>
</dbReference>
<dbReference type="InterPro" id="IPR014014">
    <property type="entry name" value="RNA_helicase_DEAD_Q_motif"/>
</dbReference>
<dbReference type="PANTHER" id="PTHR46344">
    <property type="entry name" value="OS02G0202900 PROTEIN"/>
    <property type="match status" value="1"/>
</dbReference>
<dbReference type="SMART" id="SM00612">
    <property type="entry name" value="Kelch"/>
    <property type="match status" value="2"/>
</dbReference>
<protein>
    <recommendedName>
        <fullName evidence="1">RNA helicase</fullName>
        <ecNumber evidence="1">3.6.4.13</ecNumber>
    </recommendedName>
</protein>
<dbReference type="CDD" id="cd22152">
    <property type="entry name" value="F-box_AtAFR-like"/>
    <property type="match status" value="1"/>
</dbReference>
<dbReference type="PROSITE" id="PS51195">
    <property type="entry name" value="Q_MOTIF"/>
    <property type="match status" value="1"/>
</dbReference>
<evidence type="ECO:0000256" key="6">
    <source>
        <dbReference type="ARBA" id="ARBA00022806"/>
    </source>
</evidence>
<keyword evidence="3" id="KW-0677">Repeat</keyword>
<dbReference type="FunFam" id="3.40.50.300:FF:000008">
    <property type="entry name" value="ATP-dependent RNA helicase RhlB"/>
    <property type="match status" value="1"/>
</dbReference>
<dbReference type="PROSITE" id="PS51192">
    <property type="entry name" value="HELICASE_ATP_BIND_1"/>
    <property type="match status" value="1"/>
</dbReference>